<gene>
    <name evidence="2" type="ORF">ABB55_03350</name>
</gene>
<dbReference type="Pfam" id="PF03861">
    <property type="entry name" value="ANTAR"/>
    <property type="match status" value="1"/>
</dbReference>
<reference evidence="2 3" key="1">
    <citation type="submission" date="2015-09" db="EMBL/GenBank/DDBJ databases">
        <authorList>
            <person name="Jackson K.R."/>
            <person name="Lunt B.L."/>
            <person name="Fisher J.N.B."/>
            <person name="Gardner A.V."/>
            <person name="Bailey M.E."/>
            <person name="Deus L.M."/>
            <person name="Earl A.S."/>
            <person name="Gibby P.D."/>
            <person name="Hartmann K.A."/>
            <person name="Liu J.E."/>
            <person name="Manci A.M."/>
            <person name="Nielsen D.A."/>
            <person name="Solomon M.B."/>
            <person name="Breakwell D.P."/>
            <person name="Burnett S.H."/>
            <person name="Grose J.H."/>
        </authorList>
    </citation>
    <scope>NUCLEOTIDE SEQUENCE [LARGE SCALE GENOMIC DNA]</scope>
    <source>
        <strain evidence="2 3">16</strain>
    </source>
</reference>
<dbReference type="RefSeq" id="WP_054357544.1">
    <property type="nucleotide sequence ID" value="NZ_JAPCYQ010000001.1"/>
</dbReference>
<dbReference type="SMART" id="SM01012">
    <property type="entry name" value="ANTAR"/>
    <property type="match status" value="1"/>
</dbReference>
<dbReference type="PROSITE" id="PS50921">
    <property type="entry name" value="ANTAR"/>
    <property type="match status" value="1"/>
</dbReference>
<evidence type="ECO:0000313" key="3">
    <source>
        <dbReference type="Proteomes" id="UP000048984"/>
    </source>
</evidence>
<dbReference type="InterPro" id="IPR005561">
    <property type="entry name" value="ANTAR"/>
</dbReference>
<dbReference type="Gene3D" id="3.40.50.2300">
    <property type="match status" value="1"/>
</dbReference>
<feature type="domain" description="ANTAR" evidence="1">
    <location>
        <begin position="125"/>
        <end position="186"/>
    </location>
</feature>
<name>A0A0P6VMG8_9HYPH</name>
<organism evidence="2 3">
    <name type="scientific">Prosthecodimorpha hirschii</name>
    <dbReference type="NCBI Taxonomy" id="665126"/>
    <lineage>
        <taxon>Bacteria</taxon>
        <taxon>Pseudomonadati</taxon>
        <taxon>Pseudomonadota</taxon>
        <taxon>Alphaproteobacteria</taxon>
        <taxon>Hyphomicrobiales</taxon>
        <taxon>Ancalomicrobiaceae</taxon>
        <taxon>Prosthecodimorpha</taxon>
    </lineage>
</organism>
<dbReference type="GO" id="GO:0003723">
    <property type="term" value="F:RNA binding"/>
    <property type="evidence" value="ECO:0007669"/>
    <property type="project" value="InterPro"/>
</dbReference>
<sequence>MSTNALIQNLRNTRVVVIHPPDRDGEDLVRQLRRIGVQTSTQWPPAAQLPGPVDAIFFLLDGDLKKSMPWRTGDQPAAIAIVEYENPTILKALIDSNAHAVLVRPIRPSGVLSTLLLALSQKGYETRLNAKVAKLEETLKTRREIEKATRILMGLKNISENDAYQLIRRQATAKRVSISVIASSIIRATEMLDGLRLDGDG</sequence>
<dbReference type="Pfam" id="PF21332">
    <property type="entry name" value="AmiR_N"/>
    <property type="match status" value="1"/>
</dbReference>
<dbReference type="InterPro" id="IPR008327">
    <property type="entry name" value="Sig_transdc_resp-reg_antiterm"/>
</dbReference>
<dbReference type="SUPFAM" id="SSF52172">
    <property type="entry name" value="CheY-like"/>
    <property type="match status" value="1"/>
</dbReference>
<dbReference type="InterPro" id="IPR049021">
    <property type="entry name" value="AmiR_N"/>
</dbReference>
<dbReference type="Proteomes" id="UP000048984">
    <property type="component" value="Unassembled WGS sequence"/>
</dbReference>
<comment type="caution">
    <text evidence="2">The sequence shown here is derived from an EMBL/GenBank/DDBJ whole genome shotgun (WGS) entry which is preliminary data.</text>
</comment>
<accession>A0A0P6VMG8</accession>
<dbReference type="InterPro" id="IPR011006">
    <property type="entry name" value="CheY-like_superfamily"/>
</dbReference>
<dbReference type="STRING" id="665126.ABB55_03350"/>
<dbReference type="OrthoDB" id="7366028at2"/>
<dbReference type="EMBL" id="LJYW01000001">
    <property type="protein sequence ID" value="KPL51382.1"/>
    <property type="molecule type" value="Genomic_DNA"/>
</dbReference>
<protein>
    <submittedName>
        <fullName evidence="2">Response regulator receiver protein</fullName>
    </submittedName>
</protein>
<dbReference type="Gene3D" id="1.10.10.10">
    <property type="entry name" value="Winged helix-like DNA-binding domain superfamily/Winged helix DNA-binding domain"/>
    <property type="match status" value="1"/>
</dbReference>
<evidence type="ECO:0000259" key="1">
    <source>
        <dbReference type="PROSITE" id="PS50921"/>
    </source>
</evidence>
<proteinExistence type="predicted"/>
<evidence type="ECO:0000313" key="2">
    <source>
        <dbReference type="EMBL" id="KPL51382.1"/>
    </source>
</evidence>
<dbReference type="AlphaFoldDB" id="A0A0P6VMG8"/>
<dbReference type="PIRSF" id="PIRSF036382">
    <property type="entry name" value="RR_antiterm"/>
    <property type="match status" value="1"/>
</dbReference>
<keyword evidence="3" id="KW-1185">Reference proteome</keyword>
<reference evidence="2 3" key="2">
    <citation type="submission" date="2015-10" db="EMBL/GenBank/DDBJ databases">
        <title>Draft Genome Sequence of Prosthecomicrobium hirschii ATCC 27832.</title>
        <authorList>
            <person name="Daniel J."/>
            <person name="Givan S.A."/>
            <person name="Brun Y.V."/>
            <person name="Brown P.J."/>
        </authorList>
    </citation>
    <scope>NUCLEOTIDE SEQUENCE [LARGE SCALE GENOMIC DNA]</scope>
    <source>
        <strain evidence="2 3">16</strain>
    </source>
</reference>
<dbReference type="InterPro" id="IPR036388">
    <property type="entry name" value="WH-like_DNA-bd_sf"/>
</dbReference>